<proteinExistence type="predicted"/>
<dbReference type="EMBL" id="GBXM01040974">
    <property type="protein sequence ID" value="JAH67603.1"/>
    <property type="molecule type" value="Transcribed_RNA"/>
</dbReference>
<dbReference type="EMBL" id="GBXM01027200">
    <property type="protein sequence ID" value="JAH81377.1"/>
    <property type="molecule type" value="Transcribed_RNA"/>
</dbReference>
<dbReference type="AlphaFoldDB" id="A0A0E9URK4"/>
<evidence type="ECO:0000313" key="1">
    <source>
        <dbReference type="EMBL" id="JAH67603.1"/>
    </source>
</evidence>
<protein>
    <submittedName>
        <fullName evidence="1">Uncharacterized protein</fullName>
    </submittedName>
</protein>
<reference evidence="1" key="1">
    <citation type="submission" date="2014-11" db="EMBL/GenBank/DDBJ databases">
        <authorList>
            <person name="Amaro Gonzalez C."/>
        </authorList>
    </citation>
    <scope>NUCLEOTIDE SEQUENCE</scope>
</reference>
<reference evidence="1" key="2">
    <citation type="journal article" date="2015" name="Fish Shellfish Immunol.">
        <title>Early steps in the European eel (Anguilla anguilla)-Vibrio vulnificus interaction in the gills: Role of the RtxA13 toxin.</title>
        <authorList>
            <person name="Callol A."/>
            <person name="Pajuelo D."/>
            <person name="Ebbesson L."/>
            <person name="Teles M."/>
            <person name="MacKenzie S."/>
            <person name="Amaro C."/>
        </authorList>
    </citation>
    <scope>NUCLEOTIDE SEQUENCE</scope>
</reference>
<sequence>MVANYCIPVYLSIKKRKLFYDNVGQSSLLTQLS</sequence>
<accession>A0A0E9URK4</accession>
<name>A0A0E9URK4_ANGAN</name>
<organism evidence="1">
    <name type="scientific">Anguilla anguilla</name>
    <name type="common">European freshwater eel</name>
    <name type="synonym">Muraena anguilla</name>
    <dbReference type="NCBI Taxonomy" id="7936"/>
    <lineage>
        <taxon>Eukaryota</taxon>
        <taxon>Metazoa</taxon>
        <taxon>Chordata</taxon>
        <taxon>Craniata</taxon>
        <taxon>Vertebrata</taxon>
        <taxon>Euteleostomi</taxon>
        <taxon>Actinopterygii</taxon>
        <taxon>Neopterygii</taxon>
        <taxon>Teleostei</taxon>
        <taxon>Anguilliformes</taxon>
        <taxon>Anguillidae</taxon>
        <taxon>Anguilla</taxon>
    </lineage>
</organism>